<feature type="transmembrane region" description="Helical" evidence="2">
    <location>
        <begin position="1681"/>
        <end position="1700"/>
    </location>
</feature>
<organism evidence="3 4">
    <name type="scientific">Triparma verrucosa</name>
    <dbReference type="NCBI Taxonomy" id="1606542"/>
    <lineage>
        <taxon>Eukaryota</taxon>
        <taxon>Sar</taxon>
        <taxon>Stramenopiles</taxon>
        <taxon>Ochrophyta</taxon>
        <taxon>Bolidophyceae</taxon>
        <taxon>Parmales</taxon>
        <taxon>Triparmaceae</taxon>
        <taxon>Triparma</taxon>
    </lineage>
</organism>
<evidence type="ECO:0000313" key="3">
    <source>
        <dbReference type="EMBL" id="GMI12036.1"/>
    </source>
</evidence>
<feature type="region of interest" description="Disordered" evidence="1">
    <location>
        <begin position="1"/>
        <end position="33"/>
    </location>
</feature>
<feature type="transmembrane region" description="Helical" evidence="2">
    <location>
        <begin position="1859"/>
        <end position="1882"/>
    </location>
</feature>
<name>A0A9W7KUR5_9STRA</name>
<feature type="region of interest" description="Disordered" evidence="1">
    <location>
        <begin position="261"/>
        <end position="303"/>
    </location>
</feature>
<dbReference type="InterPro" id="IPR023393">
    <property type="entry name" value="START-like_dom_sf"/>
</dbReference>
<accession>A0A9W7KUR5</accession>
<feature type="region of interest" description="Disordered" evidence="1">
    <location>
        <begin position="2064"/>
        <end position="2091"/>
    </location>
</feature>
<protein>
    <submittedName>
        <fullName evidence="3">Uncharacterized protein</fullName>
    </submittedName>
</protein>
<dbReference type="Proteomes" id="UP001165160">
    <property type="component" value="Unassembled WGS sequence"/>
</dbReference>
<evidence type="ECO:0000313" key="4">
    <source>
        <dbReference type="Proteomes" id="UP001165160"/>
    </source>
</evidence>
<feature type="compositionally biased region" description="Low complexity" evidence="1">
    <location>
        <begin position="2227"/>
        <end position="2236"/>
    </location>
</feature>
<feature type="compositionally biased region" description="Low complexity" evidence="1">
    <location>
        <begin position="287"/>
        <end position="299"/>
    </location>
</feature>
<evidence type="ECO:0000256" key="2">
    <source>
        <dbReference type="SAM" id="Phobius"/>
    </source>
</evidence>
<feature type="transmembrane region" description="Helical" evidence="2">
    <location>
        <begin position="1725"/>
        <end position="1744"/>
    </location>
</feature>
<feature type="compositionally biased region" description="Basic and acidic residues" evidence="1">
    <location>
        <begin position="1"/>
        <end position="15"/>
    </location>
</feature>
<sequence>MPTTKPDPDNHRESQVSRPVPHRPTTDDSPAPIYSLYGAGEHGTTPSEEIRFSRCVNVKGFDTDLPVRPLEDDRNVKKSWQLMDGVLDEGLDFQTILFEASTVSHASLDVLTDEILCFDPSQKNYPYPALLPPTKNVTYLQSTVKWRSKKSKAKRSLNVEYLNWWKKRETETGVIIAVEGLEDVPKAARAELEKVQEALFLQSDRVTFRGFYRLEREGYNCTSCVLRLKMKVSKSAPLRRLSISNGASNEGIIRSLTSRFVSSTTPKSKSPRRASRSPENSGRNKSRSSNQSASPDSSSDALKVPNTRTLLPLSKSVQVLLDFSLPFAHFFHDFSRVQEVDEARWDFFAKSIPEAPELNEFEAGIVQKGIDLALPNKNEDPSGEWQRIATPYPIHMFRKQVPPLPAAWGKAVASIDIPADELLSYNWIFDSFAKMEAGRQAGDLFKKVFYLPNSRSQVCIHYQKGIANFKPRLFCTYGVWSYIKPEASAVSLDSNNHQPYYVYSFCPLSEVKEAGITGPWDEYVAGIKNTVSGVSRGCYIIKPTSKKTCEWTFIVYGHAAGFVPSWAVNWKLGEVLRWPYDMKMKFENLMAAEEIKFHYARLINERSNDGMDKKGSNAIIYDFDTFMRGNMFARCKKVEENLGLEEGRNGGTRELGSEWEKMAQVSPFVRVFINSRRGGVYAETIVDCPCAEALAWLHNLPQFLFNRPSNVKGTCSILPLTPTGLQTNVNSPQQYAQVYPSPYFVKNREFVMKAQWIPRGSNGEYYLIFESVDEDVEFVVDYGQKMNNHRASKIGFFRITDVVTATSSSKNGATLKRCKIEYLAKLDLNVNVGGFSLLRHMYPKFEKESLETHAHDVVLSRDVLAKDDLVDESTRQRTEESFLASNGGDRVLESFEKDFEEFWSSQYKTGGSKDFSSHPFVKTKVLHKTEEFYVHESFVLDASPAAILAYLFNPELRKRVRKTWKEDVEYHVVRGEKADQEVNEKKVALVFNTSHGRIGADPTVVCCTSGLYKWAKCEDGTTRFVVMNPPLTSSPSSSFNSINSTTSTASGVRLHNSAILSSFRNDSVRARVPDISLQLLVKMTPIDDIGGIPQTKVDFKVICNFAGVNGLGHSAASKLVEKVVATAGRDLWEEFDRSGDVDAVLLNRTLEVIRSEKQTYSWEEEKMIASGIPYLGMFESNEIGGVSEKTVGLKSLTLSSPLVEGKVAYPTREAAYGSASSVVRASAEEILAFIWNTTTRKYLQAANFKVQDIVLEPNSHARLNYARVHVGGGFKDREFLGWSVWKKINSEVYIHVAMPAEHELRPKNANCVRGKYPAVTKLTRLSDNETRVDYIVAPELGSIIPKIVTVKYMYEMLDWNYFLQAYFLKQRRLEVYDVKDGVGLGEAFFIATSSGVLYSKINAQISGSFELESHLMDQYKSDSSWHSSEFKITINIFTEYRGMKYLRDLYPWVVPMMAHVIINKLRPSENCDARCKAMSINQGRLVGKSFAQLLATNLTYAAAVDEWILRYPCLREIDSEYDWFRPMMETVGCRLLGKVAWGTKLRVFLGASLSVINMLSDLYLVREYFSVGDDSLRSYAFAMIVFIGLNIGCQLILVVLQNRVSKLVTLREIIFVIFCMKPGIDAYRVAIGEKQGVNHVFRREVEMHYTRASEIVFESIPGTILQIFVIVNSGVINRARIFSLLTGSLVTGFMSASMCYDFDTNPVNRKSNPDFYGMIDDKRRYLPFSCLTLMGSIMLLVRCLSCAMLLFIGWKYLVSFIAIDLMVMIAFKFCMADFSYWFPVDSSLENAIFSFLIRVFVKIMNDFIAIAQLRHPYELGGAYWTFSLIVSIFSSFLSTYLYTNTTAIEDDDRHFEDDFLWTLVGCTAGSWAMLFLVFIWSIKEDYIYTFFSTKRGADCTMDYFLDNDVDEIRANIFQCNKRHWVPIRLEVKEWCLSNFEDWWEAGVEWLDCSMLAAIPDDFIPESALTEIKKQRYMNMLRSKSFSDIGRNDSAMKVRHGKQNIGRIVLGMNGVVDRKGGSGFLFRSSNLGGNNLGRAGARGRSIDNISPNLKFRMQNQVEYNRRGNTEGDEGMGTGLGGSRDYAGSAAPGSMDYGSPTAYGYDGPRSLPFTPGIPNRISYTQGARKAILKENKEGIDNMARIIKKQERSWGGRKARGGNEYSAGGEKKDGGVSPIQRQGSKEKGKGLLGSLLGLRGGVKIAAGEEVNPRFDYANEVYPSSGRDSEYSSYYSTISSGETPNLPVRALLNKHSAKNGGAENGEGDGNGKQGGEENV</sequence>
<dbReference type="SUPFAM" id="SSF55961">
    <property type="entry name" value="Bet v1-like"/>
    <property type="match status" value="3"/>
</dbReference>
<keyword evidence="2" id="KW-1133">Transmembrane helix</keyword>
<comment type="caution">
    <text evidence="3">The sequence shown here is derived from an EMBL/GenBank/DDBJ whole genome shotgun (WGS) entry which is preliminary data.</text>
</comment>
<keyword evidence="2" id="KW-0472">Membrane</keyword>
<evidence type="ECO:0000256" key="1">
    <source>
        <dbReference type="SAM" id="MobiDB-lite"/>
    </source>
</evidence>
<feature type="region of interest" description="Disordered" evidence="1">
    <location>
        <begin position="2216"/>
        <end position="2275"/>
    </location>
</feature>
<feature type="region of interest" description="Disordered" evidence="1">
    <location>
        <begin position="2148"/>
        <end position="2188"/>
    </location>
</feature>
<reference evidence="4" key="1">
    <citation type="journal article" date="2023" name="Commun. Biol.">
        <title>Genome analysis of Parmales, the sister group of diatoms, reveals the evolutionary specialization of diatoms from phago-mixotrophs to photoautotrophs.</title>
        <authorList>
            <person name="Ban H."/>
            <person name="Sato S."/>
            <person name="Yoshikawa S."/>
            <person name="Yamada K."/>
            <person name="Nakamura Y."/>
            <person name="Ichinomiya M."/>
            <person name="Sato N."/>
            <person name="Blanc-Mathieu R."/>
            <person name="Endo H."/>
            <person name="Kuwata A."/>
            <person name="Ogata H."/>
        </authorList>
    </citation>
    <scope>NUCLEOTIDE SEQUENCE [LARGE SCALE GENOMIC DNA]</scope>
    <source>
        <strain evidence="4">NIES 3699</strain>
    </source>
</reference>
<dbReference type="EMBL" id="BRXX01000436">
    <property type="protein sequence ID" value="GMI12036.1"/>
    <property type="molecule type" value="Genomic_DNA"/>
</dbReference>
<keyword evidence="4" id="KW-1185">Reference proteome</keyword>
<feature type="transmembrane region" description="Helical" evidence="2">
    <location>
        <begin position="1823"/>
        <end position="1843"/>
    </location>
</feature>
<gene>
    <name evidence="3" type="ORF">TrVE_jg14012</name>
</gene>
<feature type="transmembrane region" description="Helical" evidence="2">
    <location>
        <begin position="1756"/>
        <end position="1780"/>
    </location>
</feature>
<keyword evidence="2" id="KW-0812">Transmembrane</keyword>
<dbReference type="Gene3D" id="3.30.530.20">
    <property type="match status" value="2"/>
</dbReference>
<feature type="compositionally biased region" description="Gly residues" evidence="1">
    <location>
        <begin position="2258"/>
        <end position="2269"/>
    </location>
</feature>
<proteinExistence type="predicted"/>
<feature type="transmembrane region" description="Helical" evidence="2">
    <location>
        <begin position="1578"/>
        <end position="1600"/>
    </location>
</feature>